<gene>
    <name evidence="3" type="ORF">K469DRAFT_750482</name>
</gene>
<dbReference type="Proteomes" id="UP000800200">
    <property type="component" value="Unassembled WGS sequence"/>
</dbReference>
<keyword evidence="2" id="KW-1133">Transmembrane helix</keyword>
<dbReference type="AlphaFoldDB" id="A0A6A6E0P7"/>
<keyword evidence="2" id="KW-0812">Transmembrane</keyword>
<feature type="compositionally biased region" description="Low complexity" evidence="1">
    <location>
        <begin position="119"/>
        <end position="144"/>
    </location>
</feature>
<keyword evidence="4" id="KW-1185">Reference proteome</keyword>
<proteinExistence type="predicted"/>
<dbReference type="EMBL" id="ML994634">
    <property type="protein sequence ID" value="KAF2185364.1"/>
    <property type="molecule type" value="Genomic_DNA"/>
</dbReference>
<name>A0A6A6E0P7_9PEZI</name>
<feature type="region of interest" description="Disordered" evidence="1">
    <location>
        <begin position="1"/>
        <end position="35"/>
    </location>
</feature>
<evidence type="ECO:0000313" key="3">
    <source>
        <dbReference type="EMBL" id="KAF2185364.1"/>
    </source>
</evidence>
<evidence type="ECO:0000313" key="4">
    <source>
        <dbReference type="Proteomes" id="UP000800200"/>
    </source>
</evidence>
<dbReference type="OrthoDB" id="5226655at2759"/>
<evidence type="ECO:0000256" key="1">
    <source>
        <dbReference type="SAM" id="MobiDB-lite"/>
    </source>
</evidence>
<accession>A0A6A6E0P7</accession>
<organism evidence="3 4">
    <name type="scientific">Zopfia rhizophila CBS 207.26</name>
    <dbReference type="NCBI Taxonomy" id="1314779"/>
    <lineage>
        <taxon>Eukaryota</taxon>
        <taxon>Fungi</taxon>
        <taxon>Dikarya</taxon>
        <taxon>Ascomycota</taxon>
        <taxon>Pezizomycotina</taxon>
        <taxon>Dothideomycetes</taxon>
        <taxon>Dothideomycetes incertae sedis</taxon>
        <taxon>Zopfiaceae</taxon>
        <taxon>Zopfia</taxon>
    </lineage>
</organism>
<sequence>MDHPPNESLPEVVPDQSPEALSNHEAHLHPTQLEEQYPKYPVNLDDAREPRSAADNLHAMERRRTYEKEEELMICGLRRKAFWLLIALVLVIVPVSVGGGVGGGIAAAKTREGNGSGNSGVFSSSSNTTPVLTTSSPTTGALSTTSASPSLTFLNNQTVPSPGHAFQGFTGTNYTGNATAVIRDEGFLDLPFNCSSYVWLPNGTDCCVTFCNNMTYSGGWWCDERRQPNASGPFPRIWVGCGEDAHKRHTCS</sequence>
<evidence type="ECO:0008006" key="5">
    <source>
        <dbReference type="Google" id="ProtNLM"/>
    </source>
</evidence>
<protein>
    <recommendedName>
        <fullName evidence="5">Carbohydrate-binding module family 13 protein</fullName>
    </recommendedName>
</protein>
<reference evidence="3" key="1">
    <citation type="journal article" date="2020" name="Stud. Mycol.">
        <title>101 Dothideomycetes genomes: a test case for predicting lifestyles and emergence of pathogens.</title>
        <authorList>
            <person name="Haridas S."/>
            <person name="Albert R."/>
            <person name="Binder M."/>
            <person name="Bloem J."/>
            <person name="Labutti K."/>
            <person name="Salamov A."/>
            <person name="Andreopoulos B."/>
            <person name="Baker S."/>
            <person name="Barry K."/>
            <person name="Bills G."/>
            <person name="Bluhm B."/>
            <person name="Cannon C."/>
            <person name="Castanera R."/>
            <person name="Culley D."/>
            <person name="Daum C."/>
            <person name="Ezra D."/>
            <person name="Gonzalez J."/>
            <person name="Henrissat B."/>
            <person name="Kuo A."/>
            <person name="Liang C."/>
            <person name="Lipzen A."/>
            <person name="Lutzoni F."/>
            <person name="Magnuson J."/>
            <person name="Mondo S."/>
            <person name="Nolan M."/>
            <person name="Ohm R."/>
            <person name="Pangilinan J."/>
            <person name="Park H.-J."/>
            <person name="Ramirez L."/>
            <person name="Alfaro M."/>
            <person name="Sun H."/>
            <person name="Tritt A."/>
            <person name="Yoshinaga Y."/>
            <person name="Zwiers L.-H."/>
            <person name="Turgeon B."/>
            <person name="Goodwin S."/>
            <person name="Spatafora J."/>
            <person name="Crous P."/>
            <person name="Grigoriev I."/>
        </authorList>
    </citation>
    <scope>NUCLEOTIDE SEQUENCE</scope>
    <source>
        <strain evidence="3">CBS 207.26</strain>
    </source>
</reference>
<feature type="region of interest" description="Disordered" evidence="1">
    <location>
        <begin position="110"/>
        <end position="144"/>
    </location>
</feature>
<keyword evidence="2" id="KW-0472">Membrane</keyword>
<evidence type="ECO:0000256" key="2">
    <source>
        <dbReference type="SAM" id="Phobius"/>
    </source>
</evidence>
<feature type="transmembrane region" description="Helical" evidence="2">
    <location>
        <begin position="82"/>
        <end position="108"/>
    </location>
</feature>